<organism evidence="1 2">
    <name type="scientific">Eumeta variegata</name>
    <name type="common">Bagworm moth</name>
    <name type="synonym">Eumeta japonica</name>
    <dbReference type="NCBI Taxonomy" id="151549"/>
    <lineage>
        <taxon>Eukaryota</taxon>
        <taxon>Metazoa</taxon>
        <taxon>Ecdysozoa</taxon>
        <taxon>Arthropoda</taxon>
        <taxon>Hexapoda</taxon>
        <taxon>Insecta</taxon>
        <taxon>Pterygota</taxon>
        <taxon>Neoptera</taxon>
        <taxon>Endopterygota</taxon>
        <taxon>Lepidoptera</taxon>
        <taxon>Glossata</taxon>
        <taxon>Ditrysia</taxon>
        <taxon>Tineoidea</taxon>
        <taxon>Psychidae</taxon>
        <taxon>Oiketicinae</taxon>
        <taxon>Eumeta</taxon>
    </lineage>
</organism>
<proteinExistence type="predicted"/>
<comment type="caution">
    <text evidence="1">The sequence shown here is derived from an EMBL/GenBank/DDBJ whole genome shotgun (WGS) entry which is preliminary data.</text>
</comment>
<dbReference type="AlphaFoldDB" id="A0A4C1WUX1"/>
<evidence type="ECO:0000313" key="2">
    <source>
        <dbReference type="Proteomes" id="UP000299102"/>
    </source>
</evidence>
<evidence type="ECO:0000313" key="1">
    <source>
        <dbReference type="EMBL" id="GBP55121.1"/>
    </source>
</evidence>
<dbReference type="Proteomes" id="UP000299102">
    <property type="component" value="Unassembled WGS sequence"/>
</dbReference>
<gene>
    <name evidence="1" type="ORF">EVAR_38001_1</name>
</gene>
<accession>A0A4C1WUX1</accession>
<reference evidence="1 2" key="1">
    <citation type="journal article" date="2019" name="Commun. Biol.">
        <title>The bagworm genome reveals a unique fibroin gene that provides high tensile strength.</title>
        <authorList>
            <person name="Kono N."/>
            <person name="Nakamura H."/>
            <person name="Ohtoshi R."/>
            <person name="Tomita M."/>
            <person name="Numata K."/>
            <person name="Arakawa K."/>
        </authorList>
    </citation>
    <scope>NUCLEOTIDE SEQUENCE [LARGE SCALE GENOMIC DNA]</scope>
</reference>
<protein>
    <submittedName>
        <fullName evidence="1">Uncharacterized protein</fullName>
    </submittedName>
</protein>
<keyword evidence="2" id="KW-1185">Reference proteome</keyword>
<sequence length="127" mass="14347">MKKLCSWWSPLNLTEDRKTDCVTWPCLPDSRKGVKFGVGHIAAGGQTCKVKYVAARLKSRSIPAARKTVDGGAIKNSNIPLDDDRFRDEKFFGAASIGGRRRFIIFYERERRPDYLFSADDGISFIL</sequence>
<dbReference type="EMBL" id="BGZK01000661">
    <property type="protein sequence ID" value="GBP55121.1"/>
    <property type="molecule type" value="Genomic_DNA"/>
</dbReference>
<name>A0A4C1WUX1_EUMVA</name>